<dbReference type="GO" id="GO:0005886">
    <property type="term" value="C:plasma membrane"/>
    <property type="evidence" value="ECO:0007669"/>
    <property type="project" value="TreeGrafter"/>
</dbReference>
<evidence type="ECO:0000259" key="2">
    <source>
        <dbReference type="Pfam" id="PF25968"/>
    </source>
</evidence>
<dbReference type="Pfam" id="PF25968">
    <property type="entry name" value="CALS1"/>
    <property type="match status" value="1"/>
</dbReference>
<evidence type="ECO:0000256" key="1">
    <source>
        <dbReference type="SAM" id="Phobius"/>
    </source>
</evidence>
<dbReference type="EMBL" id="JAPFFM010000019">
    <property type="protein sequence ID" value="KAJ6688288.1"/>
    <property type="molecule type" value="Genomic_DNA"/>
</dbReference>
<keyword evidence="1" id="KW-1133">Transmembrane helix</keyword>
<feature type="transmembrane region" description="Helical" evidence="1">
    <location>
        <begin position="197"/>
        <end position="215"/>
    </location>
</feature>
<dbReference type="PANTHER" id="PTHR12741">
    <property type="entry name" value="LYST-INTERACTING PROTEIN LIP5 DOPAMINE RESPONSIVE PROTEIN DRG-1"/>
    <property type="match status" value="1"/>
</dbReference>
<protein>
    <recommendedName>
        <fullName evidence="2">Callose synthase helical domain-containing protein</fullName>
    </recommendedName>
</protein>
<feature type="transmembrane region" description="Helical" evidence="1">
    <location>
        <begin position="119"/>
        <end position="137"/>
    </location>
</feature>
<dbReference type="Proteomes" id="UP001151752">
    <property type="component" value="Chromosome 15W"/>
</dbReference>
<gene>
    <name evidence="3" type="ORF">OIU74_016914</name>
</gene>
<feature type="domain" description="Callose synthase helical" evidence="2">
    <location>
        <begin position="336"/>
        <end position="441"/>
    </location>
</feature>
<dbReference type="AlphaFoldDB" id="A0A9Q0PHG7"/>
<dbReference type="PANTHER" id="PTHR12741:SF67">
    <property type="entry name" value="CALLOSE SYNTHASE 10"/>
    <property type="match status" value="1"/>
</dbReference>
<sequence>MFQALTVIAFNHGNLSLDTFKEILSVGPSFAIMNFIESMLSLKLFRCAAYVWRLFLSERHGYLKTALRLFLALMLKFPACHALSDMSDQSFFQFFKWIYQERYYVGRGLFEKMSDYCRYVLYWLVIFACKFTFAYFLQASYLASIRPLVKPTNTIRNLPSLPYSWHDLISKSNNNVLTIASLWAPVVAIYIMDIHIWYTVLSAIVGGVMGARARLGEIRSIEMVHKRFESFPEAFVKNLVSQQAQRMYVIWNTEAAAEVVRVQNAFIPKLCSSLMPLNRHTTQESQDMKKVYAALFAPFWNEIIKSLREEDYISNREMDLLSVPSNTGSLRLVQWPLFLLSSKILLAVDLALDCKDTQTDLWNRIRKDEYMAYAVQECYYSVEKILHSLVDGEGRLWVERIFREINNSILEGSLVITLRLEKLPHVLSRFIALFGLLTRHNPYIHQGGEQLSCP</sequence>
<accession>A0A9Q0PHG7</accession>
<keyword evidence="4" id="KW-1185">Reference proteome</keyword>
<organism evidence="3 4">
    <name type="scientific">Salix koriyanagi</name>
    <dbReference type="NCBI Taxonomy" id="2511006"/>
    <lineage>
        <taxon>Eukaryota</taxon>
        <taxon>Viridiplantae</taxon>
        <taxon>Streptophyta</taxon>
        <taxon>Embryophyta</taxon>
        <taxon>Tracheophyta</taxon>
        <taxon>Spermatophyta</taxon>
        <taxon>Magnoliopsida</taxon>
        <taxon>eudicotyledons</taxon>
        <taxon>Gunneridae</taxon>
        <taxon>Pentapetalae</taxon>
        <taxon>rosids</taxon>
        <taxon>fabids</taxon>
        <taxon>Malpighiales</taxon>
        <taxon>Salicaceae</taxon>
        <taxon>Saliceae</taxon>
        <taxon>Salix</taxon>
    </lineage>
</organism>
<evidence type="ECO:0000313" key="3">
    <source>
        <dbReference type="EMBL" id="KAJ6688288.1"/>
    </source>
</evidence>
<name>A0A9Q0PHG7_9ROSI</name>
<reference evidence="3" key="2">
    <citation type="journal article" date="2023" name="Int. J. Mol. Sci.">
        <title>De Novo Assembly and Annotation of 11 Diverse Shrub Willow (Salix) Genomes Reveals Novel Gene Organization in Sex-Linked Regions.</title>
        <authorList>
            <person name="Hyden B."/>
            <person name="Feng K."/>
            <person name="Yates T.B."/>
            <person name="Jawdy S."/>
            <person name="Cereghino C."/>
            <person name="Smart L.B."/>
            <person name="Muchero W."/>
        </authorList>
    </citation>
    <scope>NUCLEOTIDE SEQUENCE</scope>
    <source>
        <tissue evidence="3">Shoot tip</tissue>
    </source>
</reference>
<keyword evidence="1" id="KW-0472">Membrane</keyword>
<proteinExistence type="predicted"/>
<dbReference type="InterPro" id="IPR058851">
    <property type="entry name" value="CALS1_helical"/>
</dbReference>
<comment type="caution">
    <text evidence="3">The sequence shown here is derived from an EMBL/GenBank/DDBJ whole genome shotgun (WGS) entry which is preliminary data.</text>
</comment>
<reference evidence="3" key="1">
    <citation type="submission" date="2022-11" db="EMBL/GenBank/DDBJ databases">
        <authorList>
            <person name="Hyden B.L."/>
            <person name="Feng K."/>
            <person name="Yates T."/>
            <person name="Jawdy S."/>
            <person name="Smart L.B."/>
            <person name="Muchero W."/>
        </authorList>
    </citation>
    <scope>NUCLEOTIDE SEQUENCE</scope>
    <source>
        <tissue evidence="3">Shoot tip</tissue>
    </source>
</reference>
<evidence type="ECO:0000313" key="4">
    <source>
        <dbReference type="Proteomes" id="UP001151752"/>
    </source>
</evidence>
<keyword evidence="1" id="KW-0812">Transmembrane</keyword>
<dbReference type="GO" id="GO:0046527">
    <property type="term" value="F:glucosyltransferase activity"/>
    <property type="evidence" value="ECO:0007669"/>
    <property type="project" value="TreeGrafter"/>
</dbReference>